<evidence type="ECO:0000313" key="2">
    <source>
        <dbReference type="Proteomes" id="UP000186894"/>
    </source>
</evidence>
<dbReference type="STRING" id="1867956.BJF95_20025"/>
<proteinExistence type="predicted"/>
<dbReference type="SUPFAM" id="SSF56112">
    <property type="entry name" value="Protein kinase-like (PK-like)"/>
    <property type="match status" value="1"/>
</dbReference>
<dbReference type="OrthoDB" id="3638028at2"/>
<dbReference type="Proteomes" id="UP000186894">
    <property type="component" value="Unassembled WGS sequence"/>
</dbReference>
<dbReference type="Pfam" id="PF04655">
    <property type="entry name" value="APH_6_hur"/>
    <property type="match status" value="1"/>
</dbReference>
<evidence type="ECO:0000313" key="1">
    <source>
        <dbReference type="EMBL" id="OLP43205.1"/>
    </source>
</evidence>
<keyword evidence="2" id="KW-1185">Reference proteome</keyword>
<dbReference type="InterPro" id="IPR011009">
    <property type="entry name" value="Kinase-like_dom_sf"/>
</dbReference>
<gene>
    <name evidence="1" type="ORF">BJF95_20025</name>
</gene>
<reference evidence="1 2" key="1">
    <citation type="submission" date="2016-09" db="EMBL/GenBank/DDBJ databases">
        <title>Rhizobium oryziradicis sp. nov., isolated from the root of rice.</title>
        <authorList>
            <person name="Zhao J."/>
            <person name="Zhang X."/>
        </authorList>
    </citation>
    <scope>NUCLEOTIDE SEQUENCE [LARGE SCALE GENOMIC DNA]</scope>
    <source>
        <strain evidence="1 2">N19</strain>
    </source>
</reference>
<protein>
    <submittedName>
        <fullName evidence="1">Streptomycin resistance protein</fullName>
    </submittedName>
</protein>
<organism evidence="1 2">
    <name type="scientific">Rhizobium oryziradicis</name>
    <dbReference type="NCBI Taxonomy" id="1867956"/>
    <lineage>
        <taxon>Bacteria</taxon>
        <taxon>Pseudomonadati</taxon>
        <taxon>Pseudomonadota</taxon>
        <taxon>Alphaproteobacteria</taxon>
        <taxon>Hyphomicrobiales</taxon>
        <taxon>Rhizobiaceae</taxon>
        <taxon>Rhizobium/Agrobacterium group</taxon>
        <taxon>Rhizobium</taxon>
    </lineage>
</organism>
<dbReference type="AlphaFoldDB" id="A0A1Q8ZMS0"/>
<sequence length="288" mass="31147">MQAPSVSSVLVDAWGLSNIRLIADTHSSFVFRATQQELPVIVKTLKPEGRGERPGMDFLRWRDGLGAIKVLAQEDDTALLEDAGHLTLRTYHGQVGDVIATEIIVDVLQRLHAPSSTPFPAALTPLHAHFGALFSLEKAGAKASIADVIDWSASIARHMLAEQYVIKPLHGDLHHDNIIGGERGGWIAIDPQGLLGDPAYDVANVFGNPLYATDEILDPQRAIRLARRFATALDCTASKILRFAAAHAGLSAAWTLQGGLTPSGQINLDERLGFARMARSILAEQFVD</sequence>
<name>A0A1Q8ZMS0_9HYPH</name>
<dbReference type="Gene3D" id="3.90.1200.10">
    <property type="match status" value="1"/>
</dbReference>
<dbReference type="GO" id="GO:0016773">
    <property type="term" value="F:phosphotransferase activity, alcohol group as acceptor"/>
    <property type="evidence" value="ECO:0007669"/>
    <property type="project" value="InterPro"/>
</dbReference>
<dbReference type="GO" id="GO:0019748">
    <property type="term" value="P:secondary metabolic process"/>
    <property type="evidence" value="ECO:0007669"/>
    <property type="project" value="InterPro"/>
</dbReference>
<dbReference type="InterPro" id="IPR006748">
    <property type="entry name" value="NH2Glyco/OHUrea_AB-resist_kin"/>
</dbReference>
<accession>A0A1Q8ZMS0</accession>
<comment type="caution">
    <text evidence="1">The sequence shown here is derived from an EMBL/GenBank/DDBJ whole genome shotgun (WGS) entry which is preliminary data.</text>
</comment>
<dbReference type="EMBL" id="MKIM01000028">
    <property type="protein sequence ID" value="OLP43205.1"/>
    <property type="molecule type" value="Genomic_DNA"/>
</dbReference>